<dbReference type="EMBL" id="LRGB01002384">
    <property type="protein sequence ID" value="KZS07907.1"/>
    <property type="molecule type" value="Genomic_DNA"/>
</dbReference>
<feature type="transmembrane region" description="Helical" evidence="2">
    <location>
        <begin position="44"/>
        <end position="62"/>
    </location>
</feature>
<dbReference type="Proteomes" id="UP000076858">
    <property type="component" value="Unassembled WGS sequence"/>
</dbReference>
<keyword evidence="2" id="KW-0472">Membrane</keyword>
<comment type="caution">
    <text evidence="3">The sequence shown here is derived from an EMBL/GenBank/DDBJ whole genome shotgun (WGS) entry which is preliminary data.</text>
</comment>
<accession>A0A0P5ZEA2</accession>
<keyword evidence="4" id="KW-1185">Reference proteome</keyword>
<protein>
    <submittedName>
        <fullName evidence="3">Uncharacterized protein</fullName>
    </submittedName>
</protein>
<reference evidence="3 4" key="1">
    <citation type="submission" date="2016-03" db="EMBL/GenBank/DDBJ databases">
        <title>EvidentialGene: Evidence-directed Construction of Genes on Genomes.</title>
        <authorList>
            <person name="Gilbert D.G."/>
            <person name="Choi J.-H."/>
            <person name="Mockaitis K."/>
            <person name="Colbourne J."/>
            <person name="Pfrender M."/>
        </authorList>
    </citation>
    <scope>NUCLEOTIDE SEQUENCE [LARGE SCALE GENOMIC DNA]</scope>
    <source>
        <strain evidence="3 4">Xinb3</strain>
        <tissue evidence="3">Complete organism</tissue>
    </source>
</reference>
<sequence length="68" mass="8172">MHFFCGENINNQEINKKKKKKQKTKERRAKSKILFSNWMEKRGAFFGGVSRYIVLVCIYVYVRVMTSY</sequence>
<evidence type="ECO:0000256" key="2">
    <source>
        <dbReference type="SAM" id="Phobius"/>
    </source>
</evidence>
<evidence type="ECO:0000313" key="3">
    <source>
        <dbReference type="EMBL" id="KZS07907.1"/>
    </source>
</evidence>
<feature type="compositionally biased region" description="Basic residues" evidence="1">
    <location>
        <begin position="16"/>
        <end position="28"/>
    </location>
</feature>
<keyword evidence="2" id="KW-0812">Transmembrane</keyword>
<gene>
    <name evidence="3" type="ORF">APZ42_028308</name>
</gene>
<feature type="region of interest" description="Disordered" evidence="1">
    <location>
        <begin position="1"/>
        <end position="28"/>
    </location>
</feature>
<proteinExistence type="predicted"/>
<evidence type="ECO:0000313" key="4">
    <source>
        <dbReference type="Proteomes" id="UP000076858"/>
    </source>
</evidence>
<keyword evidence="2" id="KW-1133">Transmembrane helix</keyword>
<evidence type="ECO:0000256" key="1">
    <source>
        <dbReference type="SAM" id="MobiDB-lite"/>
    </source>
</evidence>
<organism evidence="3 4">
    <name type="scientific">Daphnia magna</name>
    <dbReference type="NCBI Taxonomy" id="35525"/>
    <lineage>
        <taxon>Eukaryota</taxon>
        <taxon>Metazoa</taxon>
        <taxon>Ecdysozoa</taxon>
        <taxon>Arthropoda</taxon>
        <taxon>Crustacea</taxon>
        <taxon>Branchiopoda</taxon>
        <taxon>Diplostraca</taxon>
        <taxon>Cladocera</taxon>
        <taxon>Anomopoda</taxon>
        <taxon>Daphniidae</taxon>
        <taxon>Daphnia</taxon>
    </lineage>
</organism>
<name>A0A0P5ZEA2_9CRUS</name>
<dbReference type="AlphaFoldDB" id="A0A0P5ZEA2"/>